<evidence type="ECO:0000313" key="1">
    <source>
        <dbReference type="EMBL" id="VAW98521.1"/>
    </source>
</evidence>
<organism evidence="1">
    <name type="scientific">hydrothermal vent metagenome</name>
    <dbReference type="NCBI Taxonomy" id="652676"/>
    <lineage>
        <taxon>unclassified sequences</taxon>
        <taxon>metagenomes</taxon>
        <taxon>ecological metagenomes</taxon>
    </lineage>
</organism>
<dbReference type="EMBL" id="UOFT01000066">
    <property type="protein sequence ID" value="VAW98521.1"/>
    <property type="molecule type" value="Genomic_DNA"/>
</dbReference>
<protein>
    <submittedName>
        <fullName evidence="1">Uncharacterized protein</fullName>
    </submittedName>
</protein>
<accession>A0A3B1A364</accession>
<name>A0A3B1A364_9ZZZZ</name>
<reference evidence="1" key="1">
    <citation type="submission" date="2018-06" db="EMBL/GenBank/DDBJ databases">
        <authorList>
            <person name="Zhirakovskaya E."/>
        </authorList>
    </citation>
    <scope>NUCLEOTIDE SEQUENCE</scope>
</reference>
<dbReference type="AlphaFoldDB" id="A0A3B1A364"/>
<gene>
    <name evidence="1" type="ORF">MNBD_GAMMA23-1528</name>
</gene>
<sequence>MQSMFGKSLHQHIRSLPLKYQHIYVHPCVINKQACIVYPTGLKKQSPDLYHELKHYFTAKGFALKEEQRTDEVTTFRNHDRRRWMPMLLFTASMLFDNMAIASTSLTNNNKVQASTAEHRVELRLIPDSKISNDHPKLFLGKNTRPKIQSLKSHVATRLHTILSEHYIRKESDPDYIQSDLKEMAIYYSQFPEVVNLIVSLKKKDWILSYDENIWSTIASGSVLQVDNATIHFNTRSAAKLKLNNSCKDNPVCIASPADALLHELLHTHSMLIKTDEFIQQGGMNTLRYPYQHEYAIIKSERKLYASMSKSDAIKRPQRNEHAGRKVIARCVTCIK</sequence>
<proteinExistence type="predicted"/>